<keyword evidence="4" id="KW-0812">Transmembrane</keyword>
<dbReference type="GeneID" id="55967650"/>
<evidence type="ECO:0000256" key="3">
    <source>
        <dbReference type="ARBA" id="ARBA00017689"/>
    </source>
</evidence>
<evidence type="ECO:0000256" key="1">
    <source>
        <dbReference type="ARBA" id="ARBA00004273"/>
    </source>
</evidence>
<dbReference type="EMBL" id="JAANYQ010000002">
    <property type="protein sequence ID" value="KAF4126174.1"/>
    <property type="molecule type" value="Genomic_DNA"/>
</dbReference>
<accession>A0A9P4Z2E7</accession>
<feature type="compositionally biased region" description="Basic and acidic residues" evidence="9">
    <location>
        <begin position="139"/>
        <end position="161"/>
    </location>
</feature>
<feature type="compositionally biased region" description="Low complexity" evidence="9">
    <location>
        <begin position="1"/>
        <end position="15"/>
    </location>
</feature>
<keyword evidence="5" id="KW-0999">Mitochondrion inner membrane</keyword>
<evidence type="ECO:0000313" key="10">
    <source>
        <dbReference type="EMBL" id="KAF4126174.1"/>
    </source>
</evidence>
<dbReference type="GO" id="GO:0033617">
    <property type="term" value="P:mitochondrial respiratory chain complex IV assembly"/>
    <property type="evidence" value="ECO:0007669"/>
    <property type="project" value="InterPro"/>
</dbReference>
<comment type="caution">
    <text evidence="10">The sequence shown here is derived from an EMBL/GenBank/DDBJ whole genome shotgun (WGS) entry which is preliminary data.</text>
</comment>
<feature type="region of interest" description="Disordered" evidence="9">
    <location>
        <begin position="139"/>
        <end position="169"/>
    </location>
</feature>
<sequence length="169" mass="18609">MASNPGNGSSPDNPGGFKGNDPNQRTLNVWSKPIDEKDQQAAGGNGQRPTITDAVGMIKPEDFANVAETPCARNGFLTGIGAGFGAGGLRFVVGGNIGKATNFAAGFFILGSVASYEYCQYLRRCEKRDMKRHIEVVNRSRREQAQKQAEEQKKQMEEKKAQKSWYKFW</sequence>
<keyword evidence="11" id="KW-1185">Reference proteome</keyword>
<dbReference type="PANTHER" id="PTHR31586:SF1">
    <property type="entry name" value="CYTOCHROME C OXIDASE ASSEMBLY PROTEIN COX20, MITOCHONDRIAL"/>
    <property type="match status" value="1"/>
</dbReference>
<dbReference type="InterPro" id="IPR022533">
    <property type="entry name" value="Cox20"/>
</dbReference>
<dbReference type="AlphaFoldDB" id="A0A9P4Z2E7"/>
<keyword evidence="6" id="KW-1133">Transmembrane helix</keyword>
<dbReference type="Pfam" id="PF12597">
    <property type="entry name" value="Cox20"/>
    <property type="match status" value="1"/>
</dbReference>
<feature type="region of interest" description="Disordered" evidence="9">
    <location>
        <begin position="1"/>
        <end position="49"/>
    </location>
</feature>
<evidence type="ECO:0000256" key="5">
    <source>
        <dbReference type="ARBA" id="ARBA00022792"/>
    </source>
</evidence>
<reference evidence="10" key="1">
    <citation type="submission" date="2020-03" db="EMBL/GenBank/DDBJ databases">
        <title>Site-based positive gene gene selection in Geosmithia morbida across the United States reveals a broad range of putative effectors and factors for local host and environmental adapation.</title>
        <authorList>
            <person name="Onufrak A."/>
            <person name="Murdoch R.W."/>
            <person name="Gazis R."/>
            <person name="Huff M."/>
            <person name="Staton M."/>
            <person name="Klingeman W."/>
            <person name="Hadziabdic D."/>
        </authorList>
    </citation>
    <scope>NUCLEOTIDE SEQUENCE</scope>
    <source>
        <strain evidence="10">1262</strain>
    </source>
</reference>
<keyword evidence="7" id="KW-0496">Mitochondrion</keyword>
<evidence type="ECO:0000256" key="8">
    <source>
        <dbReference type="ARBA" id="ARBA00023136"/>
    </source>
</evidence>
<name>A0A9P4Z2E7_9HYPO</name>
<dbReference type="GO" id="GO:0005743">
    <property type="term" value="C:mitochondrial inner membrane"/>
    <property type="evidence" value="ECO:0007669"/>
    <property type="project" value="UniProtKB-SubCell"/>
</dbReference>
<keyword evidence="8" id="KW-0472">Membrane</keyword>
<evidence type="ECO:0000256" key="4">
    <source>
        <dbReference type="ARBA" id="ARBA00022692"/>
    </source>
</evidence>
<protein>
    <recommendedName>
        <fullName evidence="3">Cytochrome c oxidase assembly protein COX20, mitochondrial</fullName>
    </recommendedName>
</protein>
<comment type="similarity">
    <text evidence="2">Belongs to the COX20 family.</text>
</comment>
<dbReference type="PRINTS" id="PR02049">
    <property type="entry name" value="PROTEINF36A"/>
</dbReference>
<evidence type="ECO:0000313" key="11">
    <source>
        <dbReference type="Proteomes" id="UP000749293"/>
    </source>
</evidence>
<evidence type="ECO:0000256" key="7">
    <source>
        <dbReference type="ARBA" id="ARBA00023128"/>
    </source>
</evidence>
<organism evidence="10 11">
    <name type="scientific">Geosmithia morbida</name>
    <dbReference type="NCBI Taxonomy" id="1094350"/>
    <lineage>
        <taxon>Eukaryota</taxon>
        <taxon>Fungi</taxon>
        <taxon>Dikarya</taxon>
        <taxon>Ascomycota</taxon>
        <taxon>Pezizomycotina</taxon>
        <taxon>Sordariomycetes</taxon>
        <taxon>Hypocreomycetidae</taxon>
        <taxon>Hypocreales</taxon>
        <taxon>Bionectriaceae</taxon>
        <taxon>Geosmithia</taxon>
    </lineage>
</organism>
<dbReference type="PANTHER" id="PTHR31586">
    <property type="entry name" value="CYTOCHROME C OXIDASE PROTEIN 20"/>
    <property type="match status" value="1"/>
</dbReference>
<proteinExistence type="inferred from homology"/>
<dbReference type="RefSeq" id="XP_035324826.1">
    <property type="nucleotide sequence ID" value="XM_035463402.1"/>
</dbReference>
<comment type="subcellular location">
    <subcellularLocation>
        <location evidence="1">Mitochondrion inner membrane</location>
    </subcellularLocation>
</comment>
<dbReference type="Proteomes" id="UP000749293">
    <property type="component" value="Unassembled WGS sequence"/>
</dbReference>
<gene>
    <name evidence="10" type="ORF">GMORB2_1420</name>
</gene>
<evidence type="ECO:0000256" key="6">
    <source>
        <dbReference type="ARBA" id="ARBA00022989"/>
    </source>
</evidence>
<dbReference type="OrthoDB" id="14603at2759"/>
<evidence type="ECO:0000256" key="2">
    <source>
        <dbReference type="ARBA" id="ARBA00009575"/>
    </source>
</evidence>
<evidence type="ECO:0000256" key="9">
    <source>
        <dbReference type="SAM" id="MobiDB-lite"/>
    </source>
</evidence>